<evidence type="ECO:0000313" key="1">
    <source>
        <dbReference type="EMBL" id="QDV31831.1"/>
    </source>
</evidence>
<dbReference type="EMBL" id="CP036299">
    <property type="protein sequence ID" value="QDV31831.1"/>
    <property type="molecule type" value="Genomic_DNA"/>
</dbReference>
<evidence type="ECO:0000313" key="2">
    <source>
        <dbReference type="Proteomes" id="UP000315349"/>
    </source>
</evidence>
<keyword evidence="2" id="KW-1185">Reference proteome</keyword>
<proteinExistence type="predicted"/>
<dbReference type="KEGG" id="peh:Spb1_37760"/>
<sequence>MELEIFPTDLNRWTFEKLNEIPSRFKYNLMSRGVFEQ</sequence>
<reference evidence="1 2" key="1">
    <citation type="submission" date="2019-02" db="EMBL/GenBank/DDBJ databases">
        <title>Deep-cultivation of Planctomycetes and their phenomic and genomic characterization uncovers novel biology.</title>
        <authorList>
            <person name="Wiegand S."/>
            <person name="Jogler M."/>
            <person name="Boedeker C."/>
            <person name="Pinto D."/>
            <person name="Vollmers J."/>
            <person name="Rivas-Marin E."/>
            <person name="Kohn T."/>
            <person name="Peeters S.H."/>
            <person name="Heuer A."/>
            <person name="Rast P."/>
            <person name="Oberbeckmann S."/>
            <person name="Bunk B."/>
            <person name="Jeske O."/>
            <person name="Meyerdierks A."/>
            <person name="Storesund J.E."/>
            <person name="Kallscheuer N."/>
            <person name="Luecker S."/>
            <person name="Lage O.M."/>
            <person name="Pohl T."/>
            <person name="Merkel B.J."/>
            <person name="Hornburger P."/>
            <person name="Mueller R.-W."/>
            <person name="Bruemmer F."/>
            <person name="Labrenz M."/>
            <person name="Spormann A.M."/>
            <person name="Op den Camp H."/>
            <person name="Overmann J."/>
            <person name="Amann R."/>
            <person name="Jetten M.S.M."/>
            <person name="Mascher T."/>
            <person name="Medema M.H."/>
            <person name="Devos D.P."/>
            <person name="Kaster A.-K."/>
            <person name="Ovreas L."/>
            <person name="Rohde M."/>
            <person name="Galperin M.Y."/>
            <person name="Jogler C."/>
        </authorList>
    </citation>
    <scope>NUCLEOTIDE SEQUENCE [LARGE SCALE GENOMIC DNA]</scope>
    <source>
        <strain evidence="1 2">Spb1</strain>
    </source>
</reference>
<dbReference type="AlphaFoldDB" id="A0A518GTC0"/>
<accession>A0A518GTC0</accession>
<protein>
    <submittedName>
        <fullName evidence="1">Uncharacterized protein</fullName>
    </submittedName>
</protein>
<name>A0A518GTC0_9PLAN</name>
<dbReference type="Proteomes" id="UP000315349">
    <property type="component" value="Chromosome"/>
</dbReference>
<gene>
    <name evidence="1" type="ORF">Spb1_37760</name>
</gene>
<organism evidence="1 2">
    <name type="scientific">Planctopirus ephydatiae</name>
    <dbReference type="NCBI Taxonomy" id="2528019"/>
    <lineage>
        <taxon>Bacteria</taxon>
        <taxon>Pseudomonadati</taxon>
        <taxon>Planctomycetota</taxon>
        <taxon>Planctomycetia</taxon>
        <taxon>Planctomycetales</taxon>
        <taxon>Planctomycetaceae</taxon>
        <taxon>Planctopirus</taxon>
    </lineage>
</organism>